<dbReference type="RefSeq" id="WP_075698306.1">
    <property type="nucleotide sequence ID" value="NZ_CP074126.1"/>
</dbReference>
<keyword evidence="2" id="KW-0732">Signal</keyword>
<feature type="chain" id="PRO_5046759294" evidence="2">
    <location>
        <begin position="24"/>
        <end position="603"/>
    </location>
</feature>
<dbReference type="Pfam" id="PF00135">
    <property type="entry name" value="COesterase"/>
    <property type="match status" value="1"/>
</dbReference>
<comment type="similarity">
    <text evidence="1">Belongs to the 'GDXG' lipolytic enzyme family.</text>
</comment>
<dbReference type="PROSITE" id="PS51257">
    <property type="entry name" value="PROKAR_LIPOPROTEIN"/>
    <property type="match status" value="1"/>
</dbReference>
<sequence length="603" mass="65408">MKPLHLAAAALIGLGCSTFPLNAAADEYCVPLENGGSICGETQSEGGNNYSVFKGIQYATAERWSPSQLVSSYETNTPATEFGAICPQPDYPGPPPVGTTQDEDCLYLNIWTPKTSENSQENLPVMVFIHGGGFISGSSSAAYPPNFPDKSTQKVLYDGTTFASEQGVILVTINYRLGALGFLDLGPTGTSDAKVGGNYGLQDQVTALKWVQENIAALGGDKNNVTLFGESAGAMSTGLHLLSSDQAKSDFHAAIMESNPIGYNYRTAKQGDTQATKFIKCINAAIGGDAKCSDAQSDILPPQDKITTEDIITAQKMYARNTDKVIVGLPAALPFAPIVDGSFITAQPSEQIRHGSPKPLIFGFNKDEGVYFANWAGATLTASEYLALVGRLFKCSTFLCPNNLTKQDRYNPAYNFSPVQMGGLIDNVDTALSDLINDFAFSCSNMAANQTSSQKPIWAYYFTQTDAIQNLAPPNNKNRKVPLNNVCAPDNQWSNSCHAAELPFVFNSLPEKSNTSLKQLAKTMNTAWATFARNHNPAGPDIKWEKWEKVVSAKAHLHNFATQQNPSDDDIFNTQNCSSWLSTWQPRLVDYNATFEEIQESMK</sequence>
<organism evidence="4 5">
    <name type="scientific">Pseudovibrio brasiliensis</name>
    <dbReference type="NCBI Taxonomy" id="1898042"/>
    <lineage>
        <taxon>Bacteria</taxon>
        <taxon>Pseudomonadati</taxon>
        <taxon>Pseudomonadota</taxon>
        <taxon>Alphaproteobacteria</taxon>
        <taxon>Hyphomicrobiales</taxon>
        <taxon>Stappiaceae</taxon>
        <taxon>Pseudovibrio</taxon>
    </lineage>
</organism>
<dbReference type="InterPro" id="IPR002168">
    <property type="entry name" value="Lipase_GDXG_HIS_AS"/>
</dbReference>
<keyword evidence="5" id="KW-1185">Reference proteome</keyword>
<dbReference type="InterPro" id="IPR002018">
    <property type="entry name" value="CarbesteraseB"/>
</dbReference>
<dbReference type="PROSITE" id="PS01173">
    <property type="entry name" value="LIPASE_GDXG_HIS"/>
    <property type="match status" value="1"/>
</dbReference>
<gene>
    <name evidence="4" type="ORF">KGB56_20890</name>
</gene>
<feature type="signal peptide" evidence="2">
    <location>
        <begin position="1"/>
        <end position="23"/>
    </location>
</feature>
<feature type="domain" description="Carboxylesterase type B" evidence="3">
    <location>
        <begin position="30"/>
        <end position="580"/>
    </location>
</feature>
<evidence type="ECO:0000313" key="4">
    <source>
        <dbReference type="EMBL" id="QUS55720.1"/>
    </source>
</evidence>
<evidence type="ECO:0000256" key="2">
    <source>
        <dbReference type="SAM" id="SignalP"/>
    </source>
</evidence>
<dbReference type="PANTHER" id="PTHR11559">
    <property type="entry name" value="CARBOXYLESTERASE"/>
    <property type="match status" value="1"/>
</dbReference>
<dbReference type="Gene3D" id="3.40.50.1820">
    <property type="entry name" value="alpha/beta hydrolase"/>
    <property type="match status" value="1"/>
</dbReference>
<dbReference type="Proteomes" id="UP000680706">
    <property type="component" value="Chromosome"/>
</dbReference>
<dbReference type="InterPro" id="IPR029058">
    <property type="entry name" value="AB_hydrolase_fold"/>
</dbReference>
<evidence type="ECO:0000259" key="3">
    <source>
        <dbReference type="Pfam" id="PF00135"/>
    </source>
</evidence>
<dbReference type="InterPro" id="IPR019819">
    <property type="entry name" value="Carboxylesterase_B_CS"/>
</dbReference>
<evidence type="ECO:0000313" key="5">
    <source>
        <dbReference type="Proteomes" id="UP000680706"/>
    </source>
</evidence>
<protein>
    <submittedName>
        <fullName evidence="4">Carboxylesterase family protein</fullName>
    </submittedName>
</protein>
<proteinExistence type="inferred from homology"/>
<accession>A0ABX8APA0</accession>
<reference evidence="4 5" key="1">
    <citation type="journal article" date="2021" name="Angew. Chem. Int. Ed. Engl.">
        <title>A novel family of nonribosomal peptides modulate collective behavior in Pseudovibrio bacteria isolated from marine sponges.</title>
        <authorList>
            <person name="Ioca L.P."/>
            <person name="Dai Y."/>
            <person name="Kunakom S."/>
            <person name="Diaz-Espinosa J."/>
            <person name="Krunic A."/>
            <person name="Crnkovic C.M."/>
            <person name="Orjala J."/>
            <person name="Sanchez L.M."/>
            <person name="Ferreira A.G."/>
            <person name="Berlinck R.G.S."/>
            <person name="Eustaquio A.S."/>
        </authorList>
    </citation>
    <scope>NUCLEOTIDE SEQUENCE [LARGE SCALE GENOMIC DNA]</scope>
    <source>
        <strain evidence="4 5">Ab134</strain>
    </source>
</reference>
<dbReference type="InterPro" id="IPR050309">
    <property type="entry name" value="Type-B_Carboxylest/Lipase"/>
</dbReference>
<name>A0ABX8APA0_9HYPH</name>
<dbReference type="SUPFAM" id="SSF53474">
    <property type="entry name" value="alpha/beta-Hydrolases"/>
    <property type="match status" value="1"/>
</dbReference>
<dbReference type="EMBL" id="CP074126">
    <property type="protein sequence ID" value="QUS55720.1"/>
    <property type="molecule type" value="Genomic_DNA"/>
</dbReference>
<dbReference type="PROSITE" id="PS00941">
    <property type="entry name" value="CARBOXYLESTERASE_B_2"/>
    <property type="match status" value="1"/>
</dbReference>
<evidence type="ECO:0000256" key="1">
    <source>
        <dbReference type="ARBA" id="ARBA00010515"/>
    </source>
</evidence>